<accession>A0A0C3N6N0</accession>
<keyword evidence="3" id="KW-1185">Reference proteome</keyword>
<reference evidence="3" key="2">
    <citation type="submission" date="2015-01" db="EMBL/GenBank/DDBJ databases">
        <title>Evolutionary Origins and Diversification of the Mycorrhizal Mutualists.</title>
        <authorList>
            <consortium name="DOE Joint Genome Institute"/>
            <consortium name="Mycorrhizal Genomics Consortium"/>
            <person name="Kohler A."/>
            <person name="Kuo A."/>
            <person name="Nagy L.G."/>
            <person name="Floudas D."/>
            <person name="Copeland A."/>
            <person name="Barry K.W."/>
            <person name="Cichocki N."/>
            <person name="Veneault-Fourrey C."/>
            <person name="LaButti K."/>
            <person name="Lindquist E.A."/>
            <person name="Lipzen A."/>
            <person name="Lundell T."/>
            <person name="Morin E."/>
            <person name="Murat C."/>
            <person name="Riley R."/>
            <person name="Ohm R."/>
            <person name="Sun H."/>
            <person name="Tunlid A."/>
            <person name="Henrissat B."/>
            <person name="Grigoriev I.V."/>
            <person name="Hibbett D.S."/>
            <person name="Martin F."/>
        </authorList>
    </citation>
    <scope>NUCLEOTIDE SEQUENCE [LARGE SCALE GENOMIC DNA]</scope>
    <source>
        <strain evidence="3">Marx 270</strain>
    </source>
</reference>
<name>A0A0C3N6N0_PISTI</name>
<evidence type="ECO:0000313" key="2">
    <source>
        <dbReference type="EMBL" id="KIN96714.1"/>
    </source>
</evidence>
<feature type="compositionally biased region" description="Low complexity" evidence="1">
    <location>
        <begin position="246"/>
        <end position="261"/>
    </location>
</feature>
<evidence type="ECO:0000313" key="3">
    <source>
        <dbReference type="Proteomes" id="UP000054217"/>
    </source>
</evidence>
<dbReference type="AlphaFoldDB" id="A0A0C3N6N0"/>
<dbReference type="OrthoDB" id="10440657at2759"/>
<feature type="compositionally biased region" description="Low complexity" evidence="1">
    <location>
        <begin position="107"/>
        <end position="127"/>
    </location>
</feature>
<proteinExistence type="predicted"/>
<dbReference type="EMBL" id="KN832042">
    <property type="protein sequence ID" value="KIN96714.1"/>
    <property type="molecule type" value="Genomic_DNA"/>
</dbReference>
<gene>
    <name evidence="2" type="ORF">M404DRAFT_33051</name>
</gene>
<dbReference type="InParanoid" id="A0A0C3N6N0"/>
<dbReference type="Proteomes" id="UP000054217">
    <property type="component" value="Unassembled WGS sequence"/>
</dbReference>
<evidence type="ECO:0000256" key="1">
    <source>
        <dbReference type="SAM" id="MobiDB-lite"/>
    </source>
</evidence>
<feature type="region of interest" description="Disordered" evidence="1">
    <location>
        <begin position="246"/>
        <end position="273"/>
    </location>
</feature>
<dbReference type="HOGENOM" id="CLU_713936_0_0_1"/>
<reference evidence="2 3" key="1">
    <citation type="submission" date="2014-04" db="EMBL/GenBank/DDBJ databases">
        <authorList>
            <consortium name="DOE Joint Genome Institute"/>
            <person name="Kuo A."/>
            <person name="Kohler A."/>
            <person name="Costa M.D."/>
            <person name="Nagy L.G."/>
            <person name="Floudas D."/>
            <person name="Copeland A."/>
            <person name="Barry K.W."/>
            <person name="Cichocki N."/>
            <person name="Veneault-Fourrey C."/>
            <person name="LaButti K."/>
            <person name="Lindquist E.A."/>
            <person name="Lipzen A."/>
            <person name="Lundell T."/>
            <person name="Morin E."/>
            <person name="Murat C."/>
            <person name="Sun H."/>
            <person name="Tunlid A."/>
            <person name="Henrissat B."/>
            <person name="Grigoriev I.V."/>
            <person name="Hibbett D.S."/>
            <person name="Martin F."/>
            <person name="Nordberg H.P."/>
            <person name="Cantor M.N."/>
            <person name="Hua S.X."/>
        </authorList>
    </citation>
    <scope>NUCLEOTIDE SEQUENCE [LARGE SCALE GENOMIC DNA]</scope>
    <source>
        <strain evidence="2 3">Marx 270</strain>
    </source>
</reference>
<sequence length="387" mass="42203">MKNIIDGIQKEFPWWGDLHSWWRTNPAYNSMWSGADSGQNFAAHAVRLFKLRLNPHAISDGLPGPGSPVPLELEEGEIGESSSNLIFADDSLAMAIDYVSKSPIPSPSSAISQSSSFPSFDQQLSPAVPSPPSDSVPSVPPLVSDRGDLSSFALPSPPPFGINHPSLGVPSPPPLIADKGDPISLNNDPVPFMSHHPKIQPTHPSLERNSPLLKPRSASTPNTDESSDSDISSSNIFLGLRMSSSSTALSDDSDCKPSSSKASRKRGHEAPADRLSASLASTSMLFIQQFQQAQQDWLEHKCSRMDFNYWKVKERKSARAEDHEHQLQMQRELHAHEQAMAAQEVEKMKLVVQLEQLRVQNLALQKGIAGGEDQGTSSDSQNVHLTL</sequence>
<feature type="compositionally biased region" description="Pro residues" evidence="1">
    <location>
        <begin position="128"/>
        <end position="140"/>
    </location>
</feature>
<feature type="compositionally biased region" description="Low complexity" evidence="1">
    <location>
        <begin position="141"/>
        <end position="154"/>
    </location>
</feature>
<feature type="region of interest" description="Disordered" evidence="1">
    <location>
        <begin position="107"/>
        <end position="232"/>
    </location>
</feature>
<organism evidence="2 3">
    <name type="scientific">Pisolithus tinctorius Marx 270</name>
    <dbReference type="NCBI Taxonomy" id="870435"/>
    <lineage>
        <taxon>Eukaryota</taxon>
        <taxon>Fungi</taxon>
        <taxon>Dikarya</taxon>
        <taxon>Basidiomycota</taxon>
        <taxon>Agaricomycotina</taxon>
        <taxon>Agaricomycetes</taxon>
        <taxon>Agaricomycetidae</taxon>
        <taxon>Boletales</taxon>
        <taxon>Sclerodermatineae</taxon>
        <taxon>Pisolithaceae</taxon>
        <taxon>Pisolithus</taxon>
    </lineage>
</organism>
<protein>
    <submittedName>
        <fullName evidence="2">Uncharacterized protein</fullName>
    </submittedName>
</protein>
<dbReference type="STRING" id="870435.A0A0C3N6N0"/>